<dbReference type="Pfam" id="PF01232">
    <property type="entry name" value="Mannitol_dh"/>
    <property type="match status" value="1"/>
</dbReference>
<dbReference type="Proteomes" id="UP000019335">
    <property type="component" value="Chromosome 5"/>
</dbReference>
<dbReference type="PANTHER" id="PTHR43362:SF1">
    <property type="entry name" value="MANNITOL DEHYDROGENASE 2-RELATED"/>
    <property type="match status" value="1"/>
</dbReference>
<dbReference type="AlphaFoldDB" id="W7TPI0"/>
<dbReference type="Gene3D" id="3.20.20.140">
    <property type="entry name" value="Metal-dependent hydrolases"/>
    <property type="match status" value="1"/>
</dbReference>
<comment type="caution">
    <text evidence="4">The sequence shown here is derived from an EMBL/GenBank/DDBJ whole genome shotgun (WGS) entry which is preliminary data.</text>
</comment>
<evidence type="ECO:0000313" key="4">
    <source>
        <dbReference type="EMBL" id="EWM27932.1"/>
    </source>
</evidence>
<keyword evidence="1" id="KW-0560">Oxidoreductase</keyword>
<dbReference type="Gene3D" id="1.10.2020.10">
    <property type="entry name" value="uronate isomerase, domain 2, chain A"/>
    <property type="match status" value="1"/>
</dbReference>
<keyword evidence="5" id="KW-1185">Reference proteome</keyword>
<sequence length="988" mass="107860">MEPLTRGSSLAEASCVCLGSGRFLRAVLVPAVEAAGLKSIVFQTRGNSFLSMMYGPRRSKGSYEVDTVEFDGRTLTTSHPIIAAGTLGTAEGQKAWAALPAQLPHLRVIGVGVTEAGLAPGTAAMKDLCQFLYACFKADIQGPLSIINTDNVPGNGPKIRSFVTEPTQLSKVTALPETSKEMEDFLSFLDNKVVFHSTMVDRITSQRVGDGDVPRAEPLPTKALVIEDLGNVLPAALEEAPGVVIRRTAGEIEIDHSLKLRVANAIHTAMVYCMALSRMPDTSACIGHPLIMPYIQALYEQDIVRMTSMGIPLAEVQSVYDDWVRRLQHPQFGLGCLFVSQNASQKLGLRLLPTIRASIDAVGLPGPAFAFAVAAMLRFLTPCGPQPRLAPNVFMGSMDPKPQAQPTEDNPKRAKRSNGTEIVYVGDLTADFEAGTYSFRDGEGTVPRLLQAAQAAAGAVGLADEGKAGRIAVLHSAVSKVLSLQAGLDSVAATPFVSLVAAYYVKMVDGAPCMEVLRPIVEEAISMKNIPVSAREDMGTELMRPLRPGEIARVVRDEMERVQVVDLHTHLFPPSHGDLMLWGIDDLLTYHYLIAEYFQTAPRAMAPASFFARPKAFQADMIWAALFVQRSPLSEACKGVLTTLEKLGLRQELRARDLSGIRRWFAEQDPDAYCEKVFSLAGVKYCVMTNIPFDPTEAKHWRPAKKAYTRRFRSALRVDPLLKGDWETVSACLTAANYPQTLEGARQYLRDWAETMQPEYLMASTPHDFQYAGKEGDGGSCQSSKDGKKGGQEGIGQGCGVTMIDKSPKGAELLEKVLIPVAEELSLPIAMKLGAHRAVNPSLGTAGDGLVAADVGDLRRLCTAHPQVKFLATFLARVSQHEAAVLANKFPNLHLYGCWWYCNNPSIIREITAMRLEILGTAFTAQHSDARVLDQLIYKWSHSRRVIGEVLAGEYVSLAQTGWKLTREEVRRDVERLLGGAYEEFMQK</sequence>
<dbReference type="SUPFAM" id="SSF48179">
    <property type="entry name" value="6-phosphogluconate dehydrogenase C-terminal domain-like"/>
    <property type="match status" value="1"/>
</dbReference>
<proteinExistence type="predicted"/>
<feature type="region of interest" description="Disordered" evidence="2">
    <location>
        <begin position="772"/>
        <end position="794"/>
    </location>
</feature>
<dbReference type="OrthoDB" id="418169at2759"/>
<dbReference type="InterPro" id="IPR050988">
    <property type="entry name" value="Mannitol_DH/Oxidoreductase"/>
</dbReference>
<dbReference type="Gene3D" id="3.40.50.720">
    <property type="entry name" value="NAD(P)-binding Rossmann-like Domain"/>
    <property type="match status" value="1"/>
</dbReference>
<gene>
    <name evidence="4" type="ORF">Naga_100008g47</name>
</gene>
<evidence type="ECO:0000313" key="5">
    <source>
        <dbReference type="Proteomes" id="UP000019335"/>
    </source>
</evidence>
<accession>W7TPI0</accession>
<protein>
    <recommendedName>
        <fullName evidence="3">Mannitol dehydrogenase N-terminal domain-containing protein</fullName>
    </recommendedName>
</protein>
<dbReference type="PANTHER" id="PTHR43362">
    <property type="entry name" value="MANNITOL DEHYDROGENASE DSF1-RELATED"/>
    <property type="match status" value="1"/>
</dbReference>
<feature type="domain" description="Mannitol dehydrogenase N-terminal" evidence="3">
    <location>
        <begin position="16"/>
        <end position="206"/>
    </location>
</feature>
<dbReference type="InterPro" id="IPR013131">
    <property type="entry name" value="Mannitol_DH_N"/>
</dbReference>
<dbReference type="SUPFAM" id="SSF51556">
    <property type="entry name" value="Metallo-dependent hydrolases"/>
    <property type="match status" value="1"/>
</dbReference>
<dbReference type="EMBL" id="AZIL01000356">
    <property type="protein sequence ID" value="EWM27932.1"/>
    <property type="molecule type" value="Genomic_DNA"/>
</dbReference>
<dbReference type="SUPFAM" id="SSF51735">
    <property type="entry name" value="NAD(P)-binding Rossmann-fold domains"/>
    <property type="match status" value="1"/>
</dbReference>
<dbReference type="InterPro" id="IPR008927">
    <property type="entry name" value="6-PGluconate_DH-like_C_sf"/>
</dbReference>
<evidence type="ECO:0000256" key="1">
    <source>
        <dbReference type="ARBA" id="ARBA00023002"/>
    </source>
</evidence>
<name>W7TPI0_9STRA</name>
<evidence type="ECO:0000256" key="2">
    <source>
        <dbReference type="SAM" id="MobiDB-lite"/>
    </source>
</evidence>
<reference evidence="4 5" key="1">
    <citation type="journal article" date="2014" name="Mol. Plant">
        <title>Chromosome Scale Genome Assembly and Transcriptome Profiling of Nannochloropsis gaditana in Nitrogen Depletion.</title>
        <authorList>
            <person name="Corteggiani Carpinelli E."/>
            <person name="Telatin A."/>
            <person name="Vitulo N."/>
            <person name="Forcato C."/>
            <person name="D'Angelo M."/>
            <person name="Schiavon R."/>
            <person name="Vezzi A."/>
            <person name="Giacometti G.M."/>
            <person name="Morosinotto T."/>
            <person name="Valle G."/>
        </authorList>
    </citation>
    <scope>NUCLEOTIDE SEQUENCE [LARGE SCALE GENOMIC DNA]</scope>
    <source>
        <strain evidence="4 5">B-31</strain>
    </source>
</reference>
<dbReference type="InterPro" id="IPR013328">
    <property type="entry name" value="6PGD_dom2"/>
</dbReference>
<feature type="region of interest" description="Disordered" evidence="2">
    <location>
        <begin position="396"/>
        <end position="416"/>
    </location>
</feature>
<dbReference type="InterPro" id="IPR036291">
    <property type="entry name" value="NAD(P)-bd_dom_sf"/>
</dbReference>
<organism evidence="4 5">
    <name type="scientific">Nannochloropsis gaditana</name>
    <dbReference type="NCBI Taxonomy" id="72520"/>
    <lineage>
        <taxon>Eukaryota</taxon>
        <taxon>Sar</taxon>
        <taxon>Stramenopiles</taxon>
        <taxon>Ochrophyta</taxon>
        <taxon>Eustigmatophyceae</taxon>
        <taxon>Eustigmatales</taxon>
        <taxon>Monodopsidaceae</taxon>
        <taxon>Nannochloropsis</taxon>
    </lineage>
</organism>
<dbReference type="GO" id="GO:0016616">
    <property type="term" value="F:oxidoreductase activity, acting on the CH-OH group of donors, NAD or NADP as acceptor"/>
    <property type="evidence" value="ECO:0007669"/>
    <property type="project" value="TreeGrafter"/>
</dbReference>
<dbReference type="InterPro" id="IPR032466">
    <property type="entry name" value="Metal_Hydrolase"/>
</dbReference>
<dbReference type="Gene3D" id="1.10.1040.10">
    <property type="entry name" value="N-(1-d-carboxylethyl)-l-norvaline Dehydrogenase, domain 2"/>
    <property type="match status" value="1"/>
</dbReference>
<evidence type="ECO:0000259" key="3">
    <source>
        <dbReference type="Pfam" id="PF01232"/>
    </source>
</evidence>